<keyword evidence="2" id="KW-1185">Reference proteome</keyword>
<organism evidence="1 2">
    <name type="scientific">Tulasnella calospora MUT 4182</name>
    <dbReference type="NCBI Taxonomy" id="1051891"/>
    <lineage>
        <taxon>Eukaryota</taxon>
        <taxon>Fungi</taxon>
        <taxon>Dikarya</taxon>
        <taxon>Basidiomycota</taxon>
        <taxon>Agaricomycotina</taxon>
        <taxon>Agaricomycetes</taxon>
        <taxon>Cantharellales</taxon>
        <taxon>Tulasnellaceae</taxon>
        <taxon>Tulasnella</taxon>
    </lineage>
</organism>
<reference evidence="1 2" key="1">
    <citation type="submission" date="2014-04" db="EMBL/GenBank/DDBJ databases">
        <authorList>
            <consortium name="DOE Joint Genome Institute"/>
            <person name="Kuo A."/>
            <person name="Girlanda M."/>
            <person name="Perotto S."/>
            <person name="Kohler A."/>
            <person name="Nagy L.G."/>
            <person name="Floudas D."/>
            <person name="Copeland A."/>
            <person name="Barry K.W."/>
            <person name="Cichocki N."/>
            <person name="Veneault-Fourrey C."/>
            <person name="LaButti K."/>
            <person name="Lindquist E.A."/>
            <person name="Lipzen A."/>
            <person name="Lundell T."/>
            <person name="Morin E."/>
            <person name="Murat C."/>
            <person name="Sun H."/>
            <person name="Tunlid A."/>
            <person name="Henrissat B."/>
            <person name="Grigoriev I.V."/>
            <person name="Hibbett D.S."/>
            <person name="Martin F."/>
            <person name="Nordberg H.P."/>
            <person name="Cantor M.N."/>
            <person name="Hua S.X."/>
        </authorList>
    </citation>
    <scope>NUCLEOTIDE SEQUENCE [LARGE SCALE GENOMIC DNA]</scope>
    <source>
        <strain evidence="1 2">MUT 4182</strain>
    </source>
</reference>
<proteinExistence type="predicted"/>
<accession>A0A0C3QE14</accession>
<dbReference type="Proteomes" id="UP000054248">
    <property type="component" value="Unassembled WGS sequence"/>
</dbReference>
<gene>
    <name evidence="1" type="ORF">M407DRAFT_242664</name>
</gene>
<dbReference type="EMBL" id="KN822984">
    <property type="protein sequence ID" value="KIO29320.1"/>
    <property type="molecule type" value="Genomic_DNA"/>
</dbReference>
<dbReference type="HOGENOM" id="CLU_2639930_0_0_1"/>
<evidence type="ECO:0000313" key="2">
    <source>
        <dbReference type="Proteomes" id="UP000054248"/>
    </source>
</evidence>
<protein>
    <submittedName>
        <fullName evidence="1">Uncharacterized protein</fullName>
    </submittedName>
</protein>
<reference evidence="2" key="2">
    <citation type="submission" date="2015-01" db="EMBL/GenBank/DDBJ databases">
        <title>Evolutionary Origins and Diversification of the Mycorrhizal Mutualists.</title>
        <authorList>
            <consortium name="DOE Joint Genome Institute"/>
            <consortium name="Mycorrhizal Genomics Consortium"/>
            <person name="Kohler A."/>
            <person name="Kuo A."/>
            <person name="Nagy L.G."/>
            <person name="Floudas D."/>
            <person name="Copeland A."/>
            <person name="Barry K.W."/>
            <person name="Cichocki N."/>
            <person name="Veneault-Fourrey C."/>
            <person name="LaButti K."/>
            <person name="Lindquist E.A."/>
            <person name="Lipzen A."/>
            <person name="Lundell T."/>
            <person name="Morin E."/>
            <person name="Murat C."/>
            <person name="Riley R."/>
            <person name="Ohm R."/>
            <person name="Sun H."/>
            <person name="Tunlid A."/>
            <person name="Henrissat B."/>
            <person name="Grigoriev I.V."/>
            <person name="Hibbett D.S."/>
            <person name="Martin F."/>
        </authorList>
    </citation>
    <scope>NUCLEOTIDE SEQUENCE [LARGE SCALE GENOMIC DNA]</scope>
    <source>
        <strain evidence="2">MUT 4182</strain>
    </source>
</reference>
<name>A0A0C3QE14_9AGAM</name>
<evidence type="ECO:0000313" key="1">
    <source>
        <dbReference type="EMBL" id="KIO29320.1"/>
    </source>
</evidence>
<dbReference type="AlphaFoldDB" id="A0A0C3QE14"/>
<sequence length="77" mass="8748">MHLTLICSEHDGAPETIGEHALRTIDRTHCKWQSGFSLDGLKRQIPNRTASGLMTSQSRMEISWLDVRPCKKFPGRL</sequence>